<accession>A0A8B8FD55</accession>
<keyword evidence="2" id="KW-1185">Reference proteome</keyword>
<gene>
    <name evidence="3" type="primary">LOC112682423</name>
</gene>
<evidence type="ECO:0000313" key="2">
    <source>
        <dbReference type="Proteomes" id="UP000694846"/>
    </source>
</evidence>
<keyword evidence="1" id="KW-0472">Membrane</keyword>
<keyword evidence="1" id="KW-0812">Transmembrane</keyword>
<dbReference type="Proteomes" id="UP000694846">
    <property type="component" value="Unplaced"/>
</dbReference>
<reference evidence="3" key="1">
    <citation type="submission" date="2025-08" db="UniProtKB">
        <authorList>
            <consortium name="RefSeq"/>
        </authorList>
    </citation>
    <scope>IDENTIFICATION</scope>
    <source>
        <tissue evidence="3">Whole body</tissue>
    </source>
</reference>
<dbReference type="RefSeq" id="XP_025408809.1">
    <property type="nucleotide sequence ID" value="XM_025553024.1"/>
</dbReference>
<proteinExistence type="predicted"/>
<dbReference type="OrthoDB" id="6631065at2759"/>
<dbReference type="AlphaFoldDB" id="A0A8B8FD55"/>
<protein>
    <submittedName>
        <fullName evidence="3">Uncharacterized protein LOC112682423</fullName>
    </submittedName>
</protein>
<evidence type="ECO:0000313" key="3">
    <source>
        <dbReference type="RefSeq" id="XP_025408809.1"/>
    </source>
</evidence>
<feature type="transmembrane region" description="Helical" evidence="1">
    <location>
        <begin position="36"/>
        <end position="54"/>
    </location>
</feature>
<evidence type="ECO:0000256" key="1">
    <source>
        <dbReference type="SAM" id="Phobius"/>
    </source>
</evidence>
<keyword evidence="1" id="KW-1133">Transmembrane helix</keyword>
<sequence length="150" mass="16030">MVGISSPQPYAISRTHSSIRYLCTSTKPTDQIVMKFQLSLAVLAMVAVCFNAVVADEAKTQSTAAKSTIKRSKRGLFAPLVTSPYVASYAPASPYLAAPYAAAPYVTATYTAAPYAVVSAPYAIASPYVSSYATYPYVSKTFSSPYAYYP</sequence>
<organism evidence="2 3">
    <name type="scientific">Sipha flava</name>
    <name type="common">yellow sugarcane aphid</name>
    <dbReference type="NCBI Taxonomy" id="143950"/>
    <lineage>
        <taxon>Eukaryota</taxon>
        <taxon>Metazoa</taxon>
        <taxon>Ecdysozoa</taxon>
        <taxon>Arthropoda</taxon>
        <taxon>Hexapoda</taxon>
        <taxon>Insecta</taxon>
        <taxon>Pterygota</taxon>
        <taxon>Neoptera</taxon>
        <taxon>Paraneoptera</taxon>
        <taxon>Hemiptera</taxon>
        <taxon>Sternorrhyncha</taxon>
        <taxon>Aphidomorpha</taxon>
        <taxon>Aphidoidea</taxon>
        <taxon>Aphididae</taxon>
        <taxon>Sipha</taxon>
    </lineage>
</organism>
<dbReference type="GeneID" id="112682423"/>
<name>A0A8B8FD55_9HEMI</name>